<feature type="binding site" evidence="4">
    <location>
        <position position="99"/>
    </location>
    <ligand>
        <name>D-ribulose 5-phosphate</name>
        <dbReference type="ChEBI" id="CHEBI:58121"/>
    </ligand>
</feature>
<dbReference type="Pfam" id="PF02502">
    <property type="entry name" value="LacAB_rpiB"/>
    <property type="match status" value="1"/>
</dbReference>
<dbReference type="NCBIfam" id="NF004051">
    <property type="entry name" value="PRK05571.1"/>
    <property type="match status" value="1"/>
</dbReference>
<feature type="binding site" evidence="4">
    <location>
        <position position="109"/>
    </location>
    <ligand>
        <name>D-ribulose 5-phosphate</name>
        <dbReference type="ChEBI" id="CHEBI:58121"/>
    </ligand>
</feature>
<dbReference type="InterPro" id="IPR004785">
    <property type="entry name" value="RpiB"/>
</dbReference>
<dbReference type="PANTHER" id="PTHR30345:SF0">
    <property type="entry name" value="DNA DAMAGE-REPAIR_TOLERATION PROTEIN DRT102"/>
    <property type="match status" value="1"/>
</dbReference>
<dbReference type="InterPro" id="IPR003500">
    <property type="entry name" value="RpiB_LacA_LacB"/>
</dbReference>
<evidence type="ECO:0000313" key="6">
    <source>
        <dbReference type="Proteomes" id="UP000006804"/>
    </source>
</evidence>
<dbReference type="PATRIC" id="fig|688269.3.peg.187"/>
<protein>
    <submittedName>
        <fullName evidence="5">Ribose-5-phosphate isomerase</fullName>
        <ecNumber evidence="5">5.3.1.6</ecNumber>
    </submittedName>
</protein>
<accession>F7YV00</accession>
<dbReference type="GO" id="GO:0009052">
    <property type="term" value="P:pentose-phosphate shunt, non-oxidative branch"/>
    <property type="evidence" value="ECO:0007669"/>
    <property type="project" value="TreeGrafter"/>
</dbReference>
<gene>
    <name evidence="5" type="ORF">Theth_0182</name>
</gene>
<organism evidence="5 6">
    <name type="scientific">Pseudothermotoga thermarum DSM 5069</name>
    <dbReference type="NCBI Taxonomy" id="688269"/>
    <lineage>
        <taxon>Bacteria</taxon>
        <taxon>Thermotogati</taxon>
        <taxon>Thermotogota</taxon>
        <taxon>Thermotogae</taxon>
        <taxon>Thermotogales</taxon>
        <taxon>Thermotogaceae</taxon>
        <taxon>Pseudothermotoga</taxon>
    </lineage>
</organism>
<dbReference type="NCBIfam" id="TIGR01120">
    <property type="entry name" value="rpiB"/>
    <property type="match status" value="1"/>
</dbReference>
<evidence type="ECO:0000256" key="1">
    <source>
        <dbReference type="ARBA" id="ARBA00008754"/>
    </source>
</evidence>
<evidence type="ECO:0000313" key="5">
    <source>
        <dbReference type="EMBL" id="AEH50284.1"/>
    </source>
</evidence>
<evidence type="ECO:0000256" key="2">
    <source>
        <dbReference type="ARBA" id="ARBA00023235"/>
    </source>
</evidence>
<sequence length="144" mass="15735">MKIALGADHAGFRLKESVKSYLISKGYKVIDEGTYSEESVDYPDFAKKVAEDLKNNVADFGILVCGTGIGMSIAANRIKGIRAALCLFPEMAKLARSHNNANVLVLPGRLIGPELANWIVEAFLTEGFQGGRHEKRIQKLEELG</sequence>
<dbReference type="SUPFAM" id="SSF89623">
    <property type="entry name" value="Ribose/Galactose isomerase RpiB/AlsB"/>
    <property type="match status" value="1"/>
</dbReference>
<name>F7YV00_9THEM</name>
<feature type="binding site" evidence="4">
    <location>
        <begin position="66"/>
        <end position="70"/>
    </location>
    <ligand>
        <name>D-ribulose 5-phosphate</name>
        <dbReference type="ChEBI" id="CHEBI:58121"/>
    </ligand>
</feature>
<dbReference type="Gene3D" id="3.40.1400.10">
    <property type="entry name" value="Sugar-phosphate isomerase, RpiB/LacA/LacB"/>
    <property type="match status" value="1"/>
</dbReference>
<feature type="binding site" evidence="4">
    <location>
        <begin position="8"/>
        <end position="9"/>
    </location>
    <ligand>
        <name>D-ribulose 5-phosphate</name>
        <dbReference type="ChEBI" id="CHEBI:58121"/>
    </ligand>
</feature>
<dbReference type="PANTHER" id="PTHR30345">
    <property type="entry name" value="RIBOSE-5-PHOSPHATE ISOMERASE B"/>
    <property type="match status" value="1"/>
</dbReference>
<dbReference type="RefSeq" id="WP_013931507.1">
    <property type="nucleotide sequence ID" value="NC_015707.1"/>
</dbReference>
<dbReference type="STRING" id="688269.Theth_0182"/>
<feature type="binding site" evidence="4">
    <location>
        <position position="136"/>
    </location>
    <ligand>
        <name>D-ribulose 5-phosphate</name>
        <dbReference type="ChEBI" id="CHEBI:58121"/>
    </ligand>
</feature>
<evidence type="ECO:0000256" key="3">
    <source>
        <dbReference type="PIRSR" id="PIRSR005384-1"/>
    </source>
</evidence>
<feature type="active site" description="Proton donor" evidence="3">
    <location>
        <position position="98"/>
    </location>
</feature>
<evidence type="ECO:0000256" key="4">
    <source>
        <dbReference type="PIRSR" id="PIRSR005384-2"/>
    </source>
</evidence>
<reference evidence="5 6" key="1">
    <citation type="submission" date="2010-11" db="EMBL/GenBank/DDBJ databases">
        <title>The complete genome of Thermotoga thermarum DSM 5069.</title>
        <authorList>
            <consortium name="US DOE Joint Genome Institute (JGI-PGF)"/>
            <person name="Lucas S."/>
            <person name="Copeland A."/>
            <person name="Lapidus A."/>
            <person name="Bruce D."/>
            <person name="Goodwin L."/>
            <person name="Pitluck S."/>
            <person name="Kyrpides N."/>
            <person name="Mavromatis K."/>
            <person name="Ivanova N."/>
            <person name="Zeytun A."/>
            <person name="Brettin T."/>
            <person name="Detter J.C."/>
            <person name="Tapia R."/>
            <person name="Han C."/>
            <person name="Land M."/>
            <person name="Hauser L."/>
            <person name="Markowitz V."/>
            <person name="Cheng J.-F."/>
            <person name="Hugenholtz P."/>
            <person name="Woyke T."/>
            <person name="Wu D."/>
            <person name="Spring S."/>
            <person name="Schroeder M."/>
            <person name="Brambilla E."/>
            <person name="Klenk H.-P."/>
            <person name="Eisen J.A."/>
        </authorList>
    </citation>
    <scope>NUCLEOTIDE SEQUENCE [LARGE SCALE GENOMIC DNA]</scope>
    <source>
        <strain evidence="5 6">DSM 5069</strain>
    </source>
</reference>
<dbReference type="InterPro" id="IPR036569">
    <property type="entry name" value="RpiB_LacA_LacB_sf"/>
</dbReference>
<dbReference type="NCBIfam" id="TIGR00689">
    <property type="entry name" value="rpiB_lacA_lacB"/>
    <property type="match status" value="1"/>
</dbReference>
<dbReference type="PIRSF" id="PIRSF005384">
    <property type="entry name" value="RpiB_LacA_B"/>
    <property type="match status" value="1"/>
</dbReference>
<dbReference type="GO" id="GO:0019316">
    <property type="term" value="P:D-allose catabolic process"/>
    <property type="evidence" value="ECO:0007669"/>
    <property type="project" value="TreeGrafter"/>
</dbReference>
<feature type="active site" description="Proton acceptor" evidence="3">
    <location>
        <position position="65"/>
    </location>
</feature>
<dbReference type="EMBL" id="CP002351">
    <property type="protein sequence ID" value="AEH50284.1"/>
    <property type="molecule type" value="Genomic_DNA"/>
</dbReference>
<feature type="binding site" evidence="4">
    <location>
        <position position="132"/>
    </location>
    <ligand>
        <name>D-ribulose 5-phosphate</name>
        <dbReference type="ChEBI" id="CHEBI:58121"/>
    </ligand>
</feature>
<proteinExistence type="inferred from homology"/>
<dbReference type="EC" id="5.3.1.6" evidence="5"/>
<keyword evidence="2 5" id="KW-0413">Isomerase</keyword>
<keyword evidence="6" id="KW-1185">Reference proteome</keyword>
<dbReference type="GO" id="GO:0004751">
    <property type="term" value="F:ribose-5-phosphate isomerase activity"/>
    <property type="evidence" value="ECO:0007669"/>
    <property type="project" value="UniProtKB-EC"/>
</dbReference>
<dbReference type="HOGENOM" id="CLU_091396_4_1_0"/>
<dbReference type="eggNOG" id="COG0698">
    <property type="taxonomic scope" value="Bacteria"/>
</dbReference>
<dbReference type="Proteomes" id="UP000006804">
    <property type="component" value="Chromosome"/>
</dbReference>
<dbReference type="OrthoDB" id="1778624at2"/>
<comment type="similarity">
    <text evidence="1">Belongs to the LacAB/RpiB family.</text>
</comment>
<dbReference type="KEGG" id="tta:Theth_0182"/>
<dbReference type="AlphaFoldDB" id="F7YV00"/>